<evidence type="ECO:0000259" key="3">
    <source>
        <dbReference type="PROSITE" id="PS51737"/>
    </source>
</evidence>
<dbReference type="InterPro" id="IPR006119">
    <property type="entry name" value="Resolv_N"/>
</dbReference>
<dbReference type="CDD" id="cd03768">
    <property type="entry name" value="SR_ResInv"/>
    <property type="match status" value="1"/>
</dbReference>
<feature type="domain" description="Resolvase/invertase-type recombinase catalytic" evidence="2">
    <location>
        <begin position="12"/>
        <end position="164"/>
    </location>
</feature>
<feature type="domain" description="Recombinase" evidence="3">
    <location>
        <begin position="172"/>
        <end position="288"/>
    </location>
</feature>
<evidence type="ECO:0000313" key="5">
    <source>
        <dbReference type="Proteomes" id="UP001416858"/>
    </source>
</evidence>
<evidence type="ECO:0000259" key="2">
    <source>
        <dbReference type="PROSITE" id="PS51736"/>
    </source>
</evidence>
<comment type="caution">
    <text evidence="4">The sequence shown here is derived from an EMBL/GenBank/DDBJ whole genome shotgun (WGS) entry which is preliminary data.</text>
</comment>
<proteinExistence type="predicted"/>
<dbReference type="PANTHER" id="PTHR30461">
    <property type="entry name" value="DNA-INVERTASE FROM LAMBDOID PROPHAGE"/>
    <property type="match status" value="1"/>
</dbReference>
<dbReference type="SMART" id="SM00857">
    <property type="entry name" value="Resolvase"/>
    <property type="match status" value="1"/>
</dbReference>
<gene>
    <name evidence="4" type="ORF">Rcae01_04712</name>
</gene>
<dbReference type="Pfam" id="PF00239">
    <property type="entry name" value="Resolvase"/>
    <property type="match status" value="1"/>
</dbReference>
<protein>
    <recommendedName>
        <fullName evidence="6">DNA-invertase hin</fullName>
    </recommendedName>
</protein>
<evidence type="ECO:0000313" key="4">
    <source>
        <dbReference type="EMBL" id="GAA5509213.1"/>
    </source>
</evidence>
<dbReference type="EMBL" id="BAABRO010000012">
    <property type="protein sequence ID" value="GAA5509213.1"/>
    <property type="molecule type" value="Genomic_DNA"/>
</dbReference>
<dbReference type="InterPro" id="IPR025827">
    <property type="entry name" value="Zn_ribbon_recom_dom"/>
</dbReference>
<dbReference type="InterPro" id="IPR036162">
    <property type="entry name" value="Resolvase-like_N_sf"/>
</dbReference>
<evidence type="ECO:0008006" key="6">
    <source>
        <dbReference type="Google" id="ProtNLM"/>
    </source>
</evidence>
<dbReference type="Proteomes" id="UP001416858">
    <property type="component" value="Unassembled WGS sequence"/>
</dbReference>
<keyword evidence="5" id="KW-1185">Reference proteome</keyword>
<dbReference type="Pfam" id="PF07508">
    <property type="entry name" value="Recombinase"/>
    <property type="match status" value="1"/>
</dbReference>
<dbReference type="PROSITE" id="PS51736">
    <property type="entry name" value="RECOMBINASES_3"/>
    <property type="match status" value="1"/>
</dbReference>
<dbReference type="PANTHER" id="PTHR30461:SF23">
    <property type="entry name" value="DNA RECOMBINASE-RELATED"/>
    <property type="match status" value="1"/>
</dbReference>
<organism evidence="4 5">
    <name type="scientific">Novipirellula caenicola</name>
    <dbReference type="NCBI Taxonomy" id="1536901"/>
    <lineage>
        <taxon>Bacteria</taxon>
        <taxon>Pseudomonadati</taxon>
        <taxon>Planctomycetota</taxon>
        <taxon>Planctomycetia</taxon>
        <taxon>Pirellulales</taxon>
        <taxon>Pirellulaceae</taxon>
        <taxon>Novipirellula</taxon>
    </lineage>
</organism>
<dbReference type="InterPro" id="IPR050639">
    <property type="entry name" value="SSR_resolvase"/>
</dbReference>
<accession>A0ABP9W027</accession>
<dbReference type="InterPro" id="IPR038109">
    <property type="entry name" value="DNA_bind_recomb_sf"/>
</dbReference>
<sequence length="525" mass="58937">MIASTKQPKNIRCAIYTRKSTTEGLDQDFNTLDAQRESGAAYIASQRGEGWTEVETLYDDGGFTGGNMERPALKRLLSDIEAGLIDCVVVYKVDRLSRSLLDFSRIMNTLDVAGCSFVSVTQQFNTCSSMGRLTLNILLSFAQFEREIISERTRDKMGAARRKGKYIGGRPVLGYDIDRDTKRLVVNESEAVRVRQIFDLYLEHGGLLTTIDAIEQRGFRTKLWTTKAGKTVGGVRFNKNTLHALLTNRIYLGKVTYHDQIYEGEHDAIVDSNTYDLVQKKLRANRVSAGDRVHGRSPGVLAGLIHCTACGCMMTHASSGARTKSKRYRYYVCSKATKRGRKTCPRPSLPAEEVERFIVAQLQSLTIDEKILNAICNRVRRSIDERRSEVIKEQTALAAAIHRTERSIDSLSVPTSDASRETIRLDSLASLNEQHHRDRMRLCTLHEQLATINSATPDRVSILKAIDDLETLWDHMTLSERSRLMSLLIERIDHDPTDSNLSITLSPTGLESLDTITPTSETQTQ</sequence>
<dbReference type="RefSeq" id="WP_345686078.1">
    <property type="nucleotide sequence ID" value="NZ_BAABRO010000012.1"/>
</dbReference>
<name>A0ABP9W027_9BACT</name>
<reference evidence="4 5" key="1">
    <citation type="submission" date="2024-02" db="EMBL/GenBank/DDBJ databases">
        <title>Rhodopirellula caenicola NBRC 110016.</title>
        <authorList>
            <person name="Ichikawa N."/>
            <person name="Katano-Makiyama Y."/>
            <person name="Hidaka K."/>
        </authorList>
    </citation>
    <scope>NUCLEOTIDE SEQUENCE [LARGE SCALE GENOMIC DNA]</scope>
    <source>
        <strain evidence="4 5">NBRC 110016</strain>
    </source>
</reference>
<dbReference type="Gene3D" id="3.90.1750.20">
    <property type="entry name" value="Putative Large Serine Recombinase, Chain B, Domain 2"/>
    <property type="match status" value="1"/>
</dbReference>
<dbReference type="SUPFAM" id="SSF53041">
    <property type="entry name" value="Resolvase-like"/>
    <property type="match status" value="1"/>
</dbReference>
<feature type="region of interest" description="Disordered" evidence="1">
    <location>
        <begin position="498"/>
        <end position="525"/>
    </location>
</feature>
<dbReference type="Gene3D" id="3.40.50.1390">
    <property type="entry name" value="Resolvase, N-terminal catalytic domain"/>
    <property type="match status" value="1"/>
</dbReference>
<dbReference type="Pfam" id="PF13408">
    <property type="entry name" value="Zn_ribbon_recom"/>
    <property type="match status" value="1"/>
</dbReference>
<dbReference type="InterPro" id="IPR011109">
    <property type="entry name" value="DNA_bind_recombinase_dom"/>
</dbReference>
<evidence type="ECO:0000256" key="1">
    <source>
        <dbReference type="SAM" id="MobiDB-lite"/>
    </source>
</evidence>
<dbReference type="PROSITE" id="PS51737">
    <property type="entry name" value="RECOMBINASE_DNA_BIND"/>
    <property type="match status" value="1"/>
</dbReference>